<accession>A0A7W9TI21</accession>
<gene>
    <name evidence="2" type="ORF">HNR57_007071</name>
</gene>
<evidence type="ECO:0000313" key="2">
    <source>
        <dbReference type="EMBL" id="MBB6081120.1"/>
    </source>
</evidence>
<dbReference type="AlphaFoldDB" id="A0A7W9TI21"/>
<comment type="caution">
    <text evidence="2">The sequence shown here is derived from an EMBL/GenBank/DDBJ whole genome shotgun (WGS) entry which is preliminary data.</text>
</comment>
<dbReference type="RefSeq" id="WP_184566640.1">
    <property type="nucleotide sequence ID" value="NZ_BAAARS010000020.1"/>
</dbReference>
<keyword evidence="3" id="KW-1185">Reference proteome</keyword>
<feature type="region of interest" description="Disordered" evidence="1">
    <location>
        <begin position="40"/>
        <end position="73"/>
    </location>
</feature>
<sequence length="205" mass="23393">MDMARLGTIAATVITVLAALGGLVLGIRAEQRAIKEEERAAQAEQRAKSEERRAIRDEARARDEQQQASERDKSTYARRVDFYRDMNTLTVVNGSTRIMDVRLVLKDPEVWWDLQALPPCQQFDIPTGLLMSAMSAKEPWVRKHLTEQDLSRLRLEILDPNGKVWRRDSGGLVKQAEDWAQKPKGVRLVSDEPWHMKPEKSPFCG</sequence>
<organism evidence="2 3">
    <name type="scientific">Streptomyces paradoxus</name>
    <dbReference type="NCBI Taxonomy" id="66375"/>
    <lineage>
        <taxon>Bacteria</taxon>
        <taxon>Bacillati</taxon>
        <taxon>Actinomycetota</taxon>
        <taxon>Actinomycetes</taxon>
        <taxon>Kitasatosporales</taxon>
        <taxon>Streptomycetaceae</taxon>
        <taxon>Streptomyces</taxon>
    </lineage>
</organism>
<dbReference type="Proteomes" id="UP000591537">
    <property type="component" value="Unassembled WGS sequence"/>
</dbReference>
<reference evidence="2 3" key="1">
    <citation type="submission" date="2020-08" db="EMBL/GenBank/DDBJ databases">
        <title>Genomic Encyclopedia of Type Strains, Phase IV (KMG-IV): sequencing the most valuable type-strain genomes for metagenomic binning, comparative biology and taxonomic classification.</title>
        <authorList>
            <person name="Goeker M."/>
        </authorList>
    </citation>
    <scope>NUCLEOTIDE SEQUENCE [LARGE SCALE GENOMIC DNA]</scope>
    <source>
        <strain evidence="2 3">DSM 43350</strain>
    </source>
</reference>
<name>A0A7W9TI21_9ACTN</name>
<evidence type="ECO:0000256" key="1">
    <source>
        <dbReference type="SAM" id="MobiDB-lite"/>
    </source>
</evidence>
<evidence type="ECO:0000313" key="3">
    <source>
        <dbReference type="Proteomes" id="UP000591537"/>
    </source>
</evidence>
<dbReference type="EMBL" id="JACHGV010000016">
    <property type="protein sequence ID" value="MBB6081120.1"/>
    <property type="molecule type" value="Genomic_DNA"/>
</dbReference>
<protein>
    <submittedName>
        <fullName evidence="2">Uncharacterized protein</fullName>
    </submittedName>
</protein>
<proteinExistence type="predicted"/>